<proteinExistence type="inferred from homology"/>
<dbReference type="Pfam" id="PF01425">
    <property type="entry name" value="Amidase"/>
    <property type="match status" value="1"/>
</dbReference>
<evidence type="ECO:0000256" key="1">
    <source>
        <dbReference type="ARBA" id="ARBA00008069"/>
    </source>
</evidence>
<feature type="active site" description="Charge relay system" evidence="7">
    <location>
        <position position="147"/>
    </location>
</feature>
<keyword evidence="3 7" id="KW-0547">Nucleotide-binding</keyword>
<dbReference type="GO" id="GO:0005524">
    <property type="term" value="F:ATP binding"/>
    <property type="evidence" value="ECO:0007669"/>
    <property type="project" value="UniProtKB-KW"/>
</dbReference>
<dbReference type="NCBIfam" id="TIGR00132">
    <property type="entry name" value="gatA"/>
    <property type="match status" value="1"/>
</dbReference>
<evidence type="ECO:0000256" key="4">
    <source>
        <dbReference type="ARBA" id="ARBA00022840"/>
    </source>
</evidence>
<evidence type="ECO:0000313" key="10">
    <source>
        <dbReference type="Proteomes" id="UP000177165"/>
    </source>
</evidence>
<evidence type="ECO:0000313" key="9">
    <source>
        <dbReference type="EMBL" id="OGY79658.1"/>
    </source>
</evidence>
<dbReference type="STRING" id="1798540.A3B74_02705"/>
<evidence type="ECO:0000259" key="8">
    <source>
        <dbReference type="Pfam" id="PF01425"/>
    </source>
</evidence>
<evidence type="ECO:0000256" key="3">
    <source>
        <dbReference type="ARBA" id="ARBA00022741"/>
    </source>
</evidence>
<dbReference type="HAMAP" id="MF_00120">
    <property type="entry name" value="GatA"/>
    <property type="match status" value="1"/>
</dbReference>
<comment type="caution">
    <text evidence="9">The sequence shown here is derived from an EMBL/GenBank/DDBJ whole genome shotgun (WGS) entry which is preliminary data.</text>
</comment>
<dbReference type="PANTHER" id="PTHR11895">
    <property type="entry name" value="TRANSAMIDASE"/>
    <property type="match status" value="1"/>
</dbReference>
<dbReference type="EMBL" id="MHKB01000008">
    <property type="protein sequence ID" value="OGY79658.1"/>
    <property type="molecule type" value="Genomic_DNA"/>
</dbReference>
<dbReference type="InterPro" id="IPR020556">
    <property type="entry name" value="Amidase_CS"/>
</dbReference>
<feature type="active site" description="Charge relay system" evidence="7">
    <location>
        <position position="72"/>
    </location>
</feature>
<dbReference type="AlphaFoldDB" id="A0A1G2ARX4"/>
<dbReference type="InterPro" id="IPR036928">
    <property type="entry name" value="AS_sf"/>
</dbReference>
<evidence type="ECO:0000256" key="7">
    <source>
        <dbReference type="HAMAP-Rule" id="MF_00120"/>
    </source>
</evidence>
<accession>A0A1G2ARX4</accession>
<keyword evidence="2 7" id="KW-0436">Ligase</keyword>
<comment type="subunit">
    <text evidence="7">Heterotrimer of A, B and C subunits.</text>
</comment>
<comment type="similarity">
    <text evidence="1 7">Belongs to the amidase family. GatA subfamily.</text>
</comment>
<evidence type="ECO:0000256" key="2">
    <source>
        <dbReference type="ARBA" id="ARBA00022598"/>
    </source>
</evidence>
<sequence length="477" mass="51434">MMRVLHEKLTKGEISARELTQKYLDAINMQDSDLHAFLYVNVEGALEQAEKADAIIKRGEATLITGIPFAVKDNFCVQGMPTTAGSQILENYIPPYTATAVQRLLDQGAVLLGKTNMDEFAMGASTEQSAFGPTKNVHDTTRVPGGSSGGSATAVAAGESVFALGTDTGGSIRQPAGFSGVVGLKVSYGRVSRYGVIALASSVDVIGPITNTVDDAAIVFEAMAGRDPYDSTTSPHPVPKASSIQTMNLKGITVGIPQEYFETEGIEEAVKVSVEAAIEALKNFGARIQSVRLPHTAYAIPTYYIIIPSEASSNLARYDGIRFGYSAKAARDISEVYNMSRSQGFGVEPRRRVLLGTFVLSEGYHDAYYKQAQKVRTLIRMDFEKAFRKVDALITPTSPNVAFPLHTKDQDPLAMYLQDVFTAPANLAGICALSIPVKNLKGTLPVGMQIMGPAYAEEKILRIASTYECVRAKYRKG</sequence>
<keyword evidence="5 7" id="KW-0648">Protein biosynthesis</keyword>
<keyword evidence="4 7" id="KW-0067">ATP-binding</keyword>
<dbReference type="PROSITE" id="PS00571">
    <property type="entry name" value="AMIDASES"/>
    <property type="match status" value="1"/>
</dbReference>
<dbReference type="Gene3D" id="3.90.1300.10">
    <property type="entry name" value="Amidase signature (AS) domain"/>
    <property type="match status" value="1"/>
</dbReference>
<evidence type="ECO:0000256" key="6">
    <source>
        <dbReference type="ARBA" id="ARBA00047407"/>
    </source>
</evidence>
<dbReference type="PANTHER" id="PTHR11895:SF151">
    <property type="entry name" value="GLUTAMYL-TRNA(GLN) AMIDOTRANSFERASE SUBUNIT A"/>
    <property type="match status" value="1"/>
</dbReference>
<dbReference type="InterPro" id="IPR004412">
    <property type="entry name" value="GatA"/>
</dbReference>
<feature type="active site" description="Acyl-ester intermediate" evidence="7">
    <location>
        <position position="171"/>
    </location>
</feature>
<dbReference type="InterPro" id="IPR023631">
    <property type="entry name" value="Amidase_dom"/>
</dbReference>
<evidence type="ECO:0000256" key="5">
    <source>
        <dbReference type="ARBA" id="ARBA00022917"/>
    </source>
</evidence>
<dbReference type="GO" id="GO:0016740">
    <property type="term" value="F:transferase activity"/>
    <property type="evidence" value="ECO:0007669"/>
    <property type="project" value="UniProtKB-KW"/>
</dbReference>
<gene>
    <name evidence="7 9" type="primary">gatA</name>
    <name evidence="9" type="ORF">A3B74_02705</name>
</gene>
<reference evidence="9 10" key="1">
    <citation type="journal article" date="2016" name="Nat. Commun.">
        <title>Thousands of microbial genomes shed light on interconnected biogeochemical processes in an aquifer system.</title>
        <authorList>
            <person name="Anantharaman K."/>
            <person name="Brown C.T."/>
            <person name="Hug L.A."/>
            <person name="Sharon I."/>
            <person name="Castelle C.J."/>
            <person name="Probst A.J."/>
            <person name="Thomas B.C."/>
            <person name="Singh A."/>
            <person name="Wilkins M.J."/>
            <person name="Karaoz U."/>
            <person name="Brodie E.L."/>
            <person name="Williams K.H."/>
            <person name="Hubbard S.S."/>
            <person name="Banfield J.F."/>
        </authorList>
    </citation>
    <scope>NUCLEOTIDE SEQUENCE [LARGE SCALE GENOMIC DNA]</scope>
</reference>
<keyword evidence="9" id="KW-0808">Transferase</keyword>
<protein>
    <recommendedName>
        <fullName evidence="7">Glutamyl-tRNA(Gln) amidotransferase subunit A</fullName>
        <shortName evidence="7">Glu-ADT subunit A</shortName>
        <ecNumber evidence="7">6.3.5.7</ecNumber>
    </recommendedName>
</protein>
<dbReference type="GO" id="GO:0006412">
    <property type="term" value="P:translation"/>
    <property type="evidence" value="ECO:0007669"/>
    <property type="project" value="UniProtKB-UniRule"/>
</dbReference>
<dbReference type="GO" id="GO:0030956">
    <property type="term" value="C:glutamyl-tRNA(Gln) amidotransferase complex"/>
    <property type="evidence" value="ECO:0007669"/>
    <property type="project" value="InterPro"/>
</dbReference>
<dbReference type="SUPFAM" id="SSF75304">
    <property type="entry name" value="Amidase signature (AS) enzymes"/>
    <property type="match status" value="1"/>
</dbReference>
<dbReference type="InterPro" id="IPR000120">
    <property type="entry name" value="Amidase"/>
</dbReference>
<comment type="function">
    <text evidence="7">Allows the formation of correctly charged Gln-tRNA(Gln) through the transamidation of misacylated Glu-tRNA(Gln) in organisms which lack glutaminyl-tRNA synthetase. The reaction takes place in the presence of glutamine and ATP through an activated gamma-phospho-Glu-tRNA(Gln).</text>
</comment>
<dbReference type="Proteomes" id="UP000177165">
    <property type="component" value="Unassembled WGS sequence"/>
</dbReference>
<dbReference type="GO" id="GO:0050567">
    <property type="term" value="F:glutaminyl-tRNA synthase (glutamine-hydrolyzing) activity"/>
    <property type="evidence" value="ECO:0007669"/>
    <property type="project" value="UniProtKB-UniRule"/>
</dbReference>
<name>A0A1G2ARX4_9BACT</name>
<feature type="domain" description="Amidase" evidence="8">
    <location>
        <begin position="18"/>
        <end position="461"/>
    </location>
</feature>
<organism evidence="9 10">
    <name type="scientific">Candidatus Kerfeldbacteria bacterium RIFCSPHIGHO2_02_FULL_42_14</name>
    <dbReference type="NCBI Taxonomy" id="1798540"/>
    <lineage>
        <taxon>Bacteria</taxon>
        <taxon>Candidatus Kerfeldiibacteriota</taxon>
    </lineage>
</organism>
<comment type="catalytic activity">
    <reaction evidence="6 7">
        <text>L-glutamyl-tRNA(Gln) + L-glutamine + ATP + H2O = L-glutaminyl-tRNA(Gln) + L-glutamate + ADP + phosphate + H(+)</text>
        <dbReference type="Rhea" id="RHEA:17521"/>
        <dbReference type="Rhea" id="RHEA-COMP:9681"/>
        <dbReference type="Rhea" id="RHEA-COMP:9684"/>
        <dbReference type="ChEBI" id="CHEBI:15377"/>
        <dbReference type="ChEBI" id="CHEBI:15378"/>
        <dbReference type="ChEBI" id="CHEBI:29985"/>
        <dbReference type="ChEBI" id="CHEBI:30616"/>
        <dbReference type="ChEBI" id="CHEBI:43474"/>
        <dbReference type="ChEBI" id="CHEBI:58359"/>
        <dbReference type="ChEBI" id="CHEBI:78520"/>
        <dbReference type="ChEBI" id="CHEBI:78521"/>
        <dbReference type="ChEBI" id="CHEBI:456216"/>
        <dbReference type="EC" id="6.3.5.7"/>
    </reaction>
</comment>
<dbReference type="EC" id="6.3.5.7" evidence="7"/>